<comment type="caution">
    <text evidence="1">The sequence shown here is derived from an EMBL/GenBank/DDBJ whole genome shotgun (WGS) entry which is preliminary data.</text>
</comment>
<dbReference type="Proteomes" id="UP000054632">
    <property type="component" value="Unassembled WGS sequence"/>
</dbReference>
<reference evidence="1 2" key="1">
    <citation type="submission" date="2015-01" db="EMBL/GenBank/DDBJ databases">
        <title>Evolution of Trichinella species and genotypes.</title>
        <authorList>
            <person name="Korhonen P.K."/>
            <person name="Edoardo P."/>
            <person name="Giuseppe L.R."/>
            <person name="Gasser R.B."/>
        </authorList>
    </citation>
    <scope>NUCLEOTIDE SEQUENCE [LARGE SCALE GENOMIC DNA]</scope>
    <source>
        <strain evidence="1">ISS13</strain>
    </source>
</reference>
<protein>
    <submittedName>
        <fullName evidence="1">Uncharacterized protein</fullName>
    </submittedName>
</protein>
<dbReference type="AlphaFoldDB" id="A0A0V1DR42"/>
<evidence type="ECO:0000313" key="2">
    <source>
        <dbReference type="Proteomes" id="UP000054632"/>
    </source>
</evidence>
<evidence type="ECO:0000313" key="1">
    <source>
        <dbReference type="EMBL" id="KRY64057.1"/>
    </source>
</evidence>
<accession>A0A0V1DR42</accession>
<sequence>MKPVIGGSAGEKRGANLEEYEEKKERIYIKIVPRSWTGRTRITVSQSNTGESNLHMMKKHETASW</sequence>
<organism evidence="1 2">
    <name type="scientific">Trichinella pseudospiralis</name>
    <name type="common">Parasitic roundworm</name>
    <dbReference type="NCBI Taxonomy" id="6337"/>
    <lineage>
        <taxon>Eukaryota</taxon>
        <taxon>Metazoa</taxon>
        <taxon>Ecdysozoa</taxon>
        <taxon>Nematoda</taxon>
        <taxon>Enoplea</taxon>
        <taxon>Dorylaimia</taxon>
        <taxon>Trichinellida</taxon>
        <taxon>Trichinellidae</taxon>
        <taxon>Trichinella</taxon>
    </lineage>
</organism>
<proteinExistence type="predicted"/>
<dbReference type="EMBL" id="JYDR01000680">
    <property type="protein sequence ID" value="KRY64057.1"/>
    <property type="molecule type" value="Genomic_DNA"/>
</dbReference>
<gene>
    <name evidence="1" type="ORF">T4A_7066</name>
</gene>
<name>A0A0V1DR42_TRIPS</name>